<sequence>MPLAALNVTFVSASILQFQLHPWNCWTFEGCDYWEKSTQVSWSNLSANKFARFYESTTCHDTSKKTGFVGIGGDGAYNFPEAAAIRSVMIGTTDGATGDDSNLSRRPAFIYSKCPDGDERGSLGSSSSGDVSVGSVEDTGSSNWNSFLPHS</sequence>
<evidence type="ECO:0000256" key="1">
    <source>
        <dbReference type="SAM" id="MobiDB-lite"/>
    </source>
</evidence>
<accession>A0A9W6U1J8</accession>
<proteinExistence type="predicted"/>
<feature type="region of interest" description="Disordered" evidence="1">
    <location>
        <begin position="114"/>
        <end position="151"/>
    </location>
</feature>
<dbReference type="OrthoDB" id="88970at2759"/>
<keyword evidence="3" id="KW-1185">Reference proteome</keyword>
<gene>
    <name evidence="2" type="ORF">Pfra01_000399600</name>
</gene>
<protein>
    <submittedName>
        <fullName evidence="2">Unnamed protein product</fullName>
    </submittedName>
</protein>
<comment type="caution">
    <text evidence="2">The sequence shown here is derived from an EMBL/GenBank/DDBJ whole genome shotgun (WGS) entry which is preliminary data.</text>
</comment>
<evidence type="ECO:0000313" key="3">
    <source>
        <dbReference type="Proteomes" id="UP001165121"/>
    </source>
</evidence>
<organism evidence="2 3">
    <name type="scientific">Phytophthora fragariaefolia</name>
    <dbReference type="NCBI Taxonomy" id="1490495"/>
    <lineage>
        <taxon>Eukaryota</taxon>
        <taxon>Sar</taxon>
        <taxon>Stramenopiles</taxon>
        <taxon>Oomycota</taxon>
        <taxon>Peronosporomycetes</taxon>
        <taxon>Peronosporales</taxon>
        <taxon>Peronosporaceae</taxon>
        <taxon>Phytophthora</taxon>
    </lineage>
</organism>
<name>A0A9W6U1J8_9STRA</name>
<dbReference type="AlphaFoldDB" id="A0A9W6U1J8"/>
<dbReference type="EMBL" id="BSXT01000313">
    <property type="protein sequence ID" value="GMF24161.1"/>
    <property type="molecule type" value="Genomic_DNA"/>
</dbReference>
<evidence type="ECO:0000313" key="2">
    <source>
        <dbReference type="EMBL" id="GMF24161.1"/>
    </source>
</evidence>
<dbReference type="Proteomes" id="UP001165121">
    <property type="component" value="Unassembled WGS sequence"/>
</dbReference>
<feature type="compositionally biased region" description="Low complexity" evidence="1">
    <location>
        <begin position="122"/>
        <end position="142"/>
    </location>
</feature>
<reference evidence="2" key="1">
    <citation type="submission" date="2023-04" db="EMBL/GenBank/DDBJ databases">
        <title>Phytophthora fragariaefolia NBRC 109709.</title>
        <authorList>
            <person name="Ichikawa N."/>
            <person name="Sato H."/>
            <person name="Tonouchi N."/>
        </authorList>
    </citation>
    <scope>NUCLEOTIDE SEQUENCE</scope>
    <source>
        <strain evidence="2">NBRC 109709</strain>
    </source>
</reference>